<evidence type="ECO:0008006" key="5">
    <source>
        <dbReference type="Google" id="ProtNLM"/>
    </source>
</evidence>
<organism evidence="3 4">
    <name type="scientific">Arachis hypogaea</name>
    <name type="common">Peanut</name>
    <dbReference type="NCBI Taxonomy" id="3818"/>
    <lineage>
        <taxon>Eukaryota</taxon>
        <taxon>Viridiplantae</taxon>
        <taxon>Streptophyta</taxon>
        <taxon>Embryophyta</taxon>
        <taxon>Tracheophyta</taxon>
        <taxon>Spermatophyta</taxon>
        <taxon>Magnoliopsida</taxon>
        <taxon>eudicotyledons</taxon>
        <taxon>Gunneridae</taxon>
        <taxon>Pentapetalae</taxon>
        <taxon>rosids</taxon>
        <taxon>fabids</taxon>
        <taxon>Fabales</taxon>
        <taxon>Fabaceae</taxon>
        <taxon>Papilionoideae</taxon>
        <taxon>50 kb inversion clade</taxon>
        <taxon>dalbergioids sensu lato</taxon>
        <taxon>Dalbergieae</taxon>
        <taxon>Pterocarpus clade</taxon>
        <taxon>Arachis</taxon>
    </lineage>
</organism>
<dbReference type="AlphaFoldDB" id="A0A445A6M9"/>
<feature type="chain" id="PRO_5018977402" description="Wall-associated receptor kinase galacturonan-binding domain-containing protein" evidence="2">
    <location>
        <begin position="23"/>
        <end position="285"/>
    </location>
</feature>
<evidence type="ECO:0000256" key="1">
    <source>
        <dbReference type="SAM" id="MobiDB-lite"/>
    </source>
</evidence>
<evidence type="ECO:0000256" key="2">
    <source>
        <dbReference type="SAM" id="SignalP"/>
    </source>
</evidence>
<dbReference type="PANTHER" id="PTHR33355:SF15">
    <property type="entry name" value="WALL-ASSOCIATED RECEPTOR KINASE GALACTURONAN-BINDING DOMAIN-CONTAINING PROTEIN"/>
    <property type="match status" value="1"/>
</dbReference>
<comment type="caution">
    <text evidence="3">The sequence shown here is derived from an EMBL/GenBank/DDBJ whole genome shotgun (WGS) entry which is preliminary data.</text>
</comment>
<gene>
    <name evidence="3" type="ORF">Ahy_B03g067386</name>
</gene>
<dbReference type="Proteomes" id="UP000289738">
    <property type="component" value="Chromosome B03"/>
</dbReference>
<proteinExistence type="predicted"/>
<name>A0A445A6M9_ARAHY</name>
<keyword evidence="4" id="KW-1185">Reference proteome</keyword>
<sequence>MEATPTNLILFLLPSILFISRAPHVTPATPCPPCGNTTVPFPLSTTPTYGDSAYKIRCTTNTLVFDTLNNSYPIESINPKSQRLVIRPAPLVPNTCITTDKIHQGIQLNNTLPFNITSSNTIVYLNCTQALLMSPLNCSSSSLCHTYINATASASVCNNGLLCCTFRTGGSTTSYQIRVRDVGCSAYSSFVNLNPDLPVNRWPQPGLEIQWLLPRETVCTSQKDCDSATSACGLDPSSGSGIKRCFCINDLVWDPIDGVCTKKTTSHDPNGNGRNRSEQVAAHIV</sequence>
<dbReference type="STRING" id="3818.A0A445A6M9"/>
<feature type="region of interest" description="Disordered" evidence="1">
    <location>
        <begin position="263"/>
        <end position="285"/>
    </location>
</feature>
<evidence type="ECO:0000313" key="3">
    <source>
        <dbReference type="EMBL" id="RYR22100.1"/>
    </source>
</evidence>
<feature type="signal peptide" evidence="2">
    <location>
        <begin position="1"/>
        <end position="22"/>
    </location>
</feature>
<evidence type="ECO:0000313" key="4">
    <source>
        <dbReference type="Proteomes" id="UP000289738"/>
    </source>
</evidence>
<dbReference type="PANTHER" id="PTHR33355">
    <property type="entry name" value="WALL-ASSOCIATED RECEPTOR KINASE CARBOXY-TERMINAL PROTEIN-RELATED"/>
    <property type="match status" value="1"/>
</dbReference>
<dbReference type="EMBL" id="SDMP01000013">
    <property type="protein sequence ID" value="RYR22100.1"/>
    <property type="molecule type" value="Genomic_DNA"/>
</dbReference>
<accession>A0A445A6M9</accession>
<protein>
    <recommendedName>
        <fullName evidence="5">Wall-associated receptor kinase galacturonan-binding domain-containing protein</fullName>
    </recommendedName>
</protein>
<reference evidence="3 4" key="1">
    <citation type="submission" date="2019-01" db="EMBL/GenBank/DDBJ databases">
        <title>Sequencing of cultivated peanut Arachis hypogaea provides insights into genome evolution and oil improvement.</title>
        <authorList>
            <person name="Chen X."/>
        </authorList>
    </citation>
    <scope>NUCLEOTIDE SEQUENCE [LARGE SCALE GENOMIC DNA]</scope>
    <source>
        <strain evidence="4">cv. Fuhuasheng</strain>
        <tissue evidence="3">Leaves</tissue>
    </source>
</reference>
<keyword evidence="2" id="KW-0732">Signal</keyword>